<feature type="region of interest" description="Disordered" evidence="1">
    <location>
        <begin position="60"/>
        <end position="128"/>
    </location>
</feature>
<evidence type="ECO:0008006" key="4">
    <source>
        <dbReference type="Google" id="ProtNLM"/>
    </source>
</evidence>
<name>A0A5A9P5P8_9TELE</name>
<protein>
    <recommendedName>
        <fullName evidence="4">WW-binding domain-containing protein</fullName>
    </recommendedName>
</protein>
<gene>
    <name evidence="2" type="ORF">E1301_Tti014962</name>
</gene>
<evidence type="ECO:0000313" key="3">
    <source>
        <dbReference type="Proteomes" id="UP000324632"/>
    </source>
</evidence>
<organism evidence="2 3">
    <name type="scientific">Triplophysa tibetana</name>
    <dbReference type="NCBI Taxonomy" id="1572043"/>
    <lineage>
        <taxon>Eukaryota</taxon>
        <taxon>Metazoa</taxon>
        <taxon>Chordata</taxon>
        <taxon>Craniata</taxon>
        <taxon>Vertebrata</taxon>
        <taxon>Euteleostomi</taxon>
        <taxon>Actinopterygii</taxon>
        <taxon>Neopterygii</taxon>
        <taxon>Teleostei</taxon>
        <taxon>Ostariophysi</taxon>
        <taxon>Cypriniformes</taxon>
        <taxon>Nemacheilidae</taxon>
        <taxon>Triplophysa</taxon>
    </lineage>
</organism>
<dbReference type="AlphaFoldDB" id="A0A5A9P5P8"/>
<sequence length="173" mass="19180">MTKRRAENILPPEISPKRCLRSLSNIDDKPGGVTMVQNGNVSVDLLPLLSCVGQRCRKRPNYNEDSHITGDLPRKVPANRVNSALGDKNTWKSRKFEDAGKPVAQEDEPNKKPNGQNAAQAGDKVMNTDDGLSAFNTFQFWRVPLPELDLSLLEPTDRSSTAISTKDFEAMET</sequence>
<accession>A0A5A9P5P8</accession>
<evidence type="ECO:0000256" key="1">
    <source>
        <dbReference type="SAM" id="MobiDB-lite"/>
    </source>
</evidence>
<dbReference type="Proteomes" id="UP000324632">
    <property type="component" value="Chromosome 9"/>
</dbReference>
<evidence type="ECO:0000313" key="2">
    <source>
        <dbReference type="EMBL" id="KAA0716965.1"/>
    </source>
</evidence>
<comment type="caution">
    <text evidence="2">The sequence shown here is derived from an EMBL/GenBank/DDBJ whole genome shotgun (WGS) entry which is preliminary data.</text>
</comment>
<proteinExistence type="predicted"/>
<reference evidence="2 3" key="1">
    <citation type="journal article" date="2019" name="Mol. Ecol. Resour.">
        <title>Chromosome-level genome assembly of Triplophysa tibetana, a fish adapted to the harsh high-altitude environment of the Tibetan Plateau.</title>
        <authorList>
            <person name="Yang X."/>
            <person name="Liu H."/>
            <person name="Ma Z."/>
            <person name="Zou Y."/>
            <person name="Zou M."/>
            <person name="Mao Y."/>
            <person name="Li X."/>
            <person name="Wang H."/>
            <person name="Chen T."/>
            <person name="Wang W."/>
            <person name="Yang R."/>
        </authorList>
    </citation>
    <scope>NUCLEOTIDE SEQUENCE [LARGE SCALE GENOMIC DNA]</scope>
    <source>
        <strain evidence="2">TTIB1903HZAU</strain>
        <tissue evidence="2">Muscle</tissue>
    </source>
</reference>
<dbReference type="EMBL" id="SOYY01000009">
    <property type="protein sequence ID" value="KAA0716965.1"/>
    <property type="molecule type" value="Genomic_DNA"/>
</dbReference>
<keyword evidence="3" id="KW-1185">Reference proteome</keyword>
<dbReference type="OrthoDB" id="8960251at2759"/>
<feature type="compositionally biased region" description="Basic and acidic residues" evidence="1">
    <location>
        <begin position="61"/>
        <end position="74"/>
    </location>
</feature>